<keyword evidence="9" id="KW-1185">Reference proteome</keyword>
<proteinExistence type="predicted"/>
<evidence type="ECO:0000256" key="2">
    <source>
        <dbReference type="ARBA" id="ARBA00022692"/>
    </source>
</evidence>
<keyword evidence="3 5" id="KW-1133">Transmembrane helix</keyword>
<dbReference type="PANTHER" id="PTHR48090:SF7">
    <property type="entry name" value="RFBJ PROTEIN"/>
    <property type="match status" value="1"/>
</dbReference>
<evidence type="ECO:0000256" key="5">
    <source>
        <dbReference type="SAM" id="Phobius"/>
    </source>
</evidence>
<dbReference type="Pfam" id="PF00535">
    <property type="entry name" value="Glycos_transf_2"/>
    <property type="match status" value="1"/>
</dbReference>
<feature type="transmembrane region" description="Helical" evidence="5">
    <location>
        <begin position="113"/>
        <end position="131"/>
    </location>
</feature>
<gene>
    <name evidence="8" type="ORF">NEA10_03530</name>
</gene>
<keyword evidence="8" id="KW-0328">Glycosyltransferase</keyword>
<dbReference type="InterPro" id="IPR001173">
    <property type="entry name" value="Glyco_trans_2-like"/>
</dbReference>
<feature type="transmembrane region" description="Helical" evidence="5">
    <location>
        <begin position="46"/>
        <end position="66"/>
    </location>
</feature>
<dbReference type="InterPro" id="IPR007267">
    <property type="entry name" value="GtrA_DPMS_TM"/>
</dbReference>
<name>A0ABY5ASH4_9CYAN</name>
<accession>A0ABY5ASH4</accession>
<dbReference type="EC" id="2.4.-.-" evidence="8"/>
<evidence type="ECO:0000313" key="9">
    <source>
        <dbReference type="Proteomes" id="UP001056708"/>
    </source>
</evidence>
<dbReference type="Gene3D" id="3.90.550.10">
    <property type="entry name" value="Spore Coat Polysaccharide Biosynthesis Protein SpsA, Chain A"/>
    <property type="match status" value="1"/>
</dbReference>
<dbReference type="EMBL" id="CP098611">
    <property type="protein sequence ID" value="USR91810.1"/>
    <property type="molecule type" value="Genomic_DNA"/>
</dbReference>
<evidence type="ECO:0000259" key="7">
    <source>
        <dbReference type="Pfam" id="PF04138"/>
    </source>
</evidence>
<dbReference type="PANTHER" id="PTHR48090">
    <property type="entry name" value="UNDECAPRENYL-PHOSPHATE 4-DEOXY-4-FORMAMIDO-L-ARABINOSE TRANSFERASE-RELATED"/>
    <property type="match status" value="1"/>
</dbReference>
<dbReference type="CDD" id="cd04179">
    <property type="entry name" value="DPM_DPG-synthase_like"/>
    <property type="match status" value="1"/>
</dbReference>
<dbReference type="SUPFAM" id="SSF53448">
    <property type="entry name" value="Nucleotide-diphospho-sugar transferases"/>
    <property type="match status" value="1"/>
</dbReference>
<protein>
    <submittedName>
        <fullName evidence="8">Glycosyltransferase</fullName>
        <ecNumber evidence="8">2.4.-.-</ecNumber>
    </submittedName>
</protein>
<dbReference type="InterPro" id="IPR029044">
    <property type="entry name" value="Nucleotide-diphossugar_trans"/>
</dbReference>
<evidence type="ECO:0000256" key="3">
    <source>
        <dbReference type="ARBA" id="ARBA00022989"/>
    </source>
</evidence>
<dbReference type="RefSeq" id="WP_252663839.1">
    <property type="nucleotide sequence ID" value="NZ_CP098611.1"/>
</dbReference>
<feature type="domain" description="GtrA/DPMS transmembrane" evidence="7">
    <location>
        <begin position="14"/>
        <end position="137"/>
    </location>
</feature>
<dbReference type="GO" id="GO:0016757">
    <property type="term" value="F:glycosyltransferase activity"/>
    <property type="evidence" value="ECO:0007669"/>
    <property type="project" value="UniProtKB-KW"/>
</dbReference>
<evidence type="ECO:0000259" key="6">
    <source>
        <dbReference type="Pfam" id="PF00535"/>
    </source>
</evidence>
<organism evidence="8 9">
    <name type="scientific">Phormidium yuhuli AB48</name>
    <dbReference type="NCBI Taxonomy" id="2940671"/>
    <lineage>
        <taxon>Bacteria</taxon>
        <taxon>Bacillati</taxon>
        <taxon>Cyanobacteriota</taxon>
        <taxon>Cyanophyceae</taxon>
        <taxon>Oscillatoriophycideae</taxon>
        <taxon>Oscillatoriales</taxon>
        <taxon>Oscillatoriaceae</taxon>
        <taxon>Phormidium</taxon>
        <taxon>Phormidium yuhuli</taxon>
    </lineage>
</organism>
<evidence type="ECO:0000256" key="4">
    <source>
        <dbReference type="ARBA" id="ARBA00023136"/>
    </source>
</evidence>
<feature type="transmembrane region" description="Helical" evidence="5">
    <location>
        <begin position="12"/>
        <end position="34"/>
    </location>
</feature>
<dbReference type="Pfam" id="PF04138">
    <property type="entry name" value="GtrA_DPMS_TM"/>
    <property type="match status" value="1"/>
</dbReference>
<dbReference type="InterPro" id="IPR050256">
    <property type="entry name" value="Glycosyltransferase_2"/>
</dbReference>
<keyword evidence="8" id="KW-0808">Transferase</keyword>
<evidence type="ECO:0000313" key="8">
    <source>
        <dbReference type="EMBL" id="USR91810.1"/>
    </source>
</evidence>
<reference evidence="8" key="1">
    <citation type="submission" date="2022-06" db="EMBL/GenBank/DDBJ databases">
        <title>Genome sequence of Phormidium yuhuli AB48 isolated from an industrial photobioreactor environment.</title>
        <authorList>
            <person name="Qiu Y."/>
            <person name="Noonan A.J.C."/>
            <person name="Dofher K."/>
            <person name="Koch M."/>
            <person name="Kieft B."/>
            <person name="Lin X."/>
            <person name="Ziels R.M."/>
            <person name="Hallam S.J."/>
        </authorList>
    </citation>
    <scope>NUCLEOTIDE SEQUENCE</scope>
    <source>
        <strain evidence="8">AB48</strain>
    </source>
</reference>
<comment type="subcellular location">
    <subcellularLocation>
        <location evidence="1">Membrane</location>
        <topology evidence="1">Multi-pass membrane protein</topology>
    </subcellularLocation>
</comment>
<evidence type="ECO:0000256" key="1">
    <source>
        <dbReference type="ARBA" id="ARBA00004141"/>
    </source>
</evidence>
<keyword evidence="4 5" id="KW-0472">Membrane</keyword>
<keyword evidence="2 5" id="KW-0812">Transmembrane</keyword>
<feature type="domain" description="Glycosyltransferase 2-like" evidence="6">
    <location>
        <begin position="179"/>
        <end position="344"/>
    </location>
</feature>
<sequence>MNMIQRFWRKRAVRFLFGGGVSAAFNLLLMFLFIDVIGWDTTVLRNAANIISIELSLLFSFVIYRIWVWRGGTWGWREVLLRQLPLYHLSAGGSVVLRVFAIFPLLNWLGVNYGVNTLVGVLVSAVFNYIVSDRLVFRDRPSDNASLYRPEGLEAAFPEQNKTPQETERPIHAPVSLFSIVIPAYNEEGSITETITAITQLLERHQIPYEILVVNDNSRDGTEQVLQNLSQDNPRVRYVNNHYPNGFGFALRCGLEQFNGDAVAIVMADASDAPEDILTYYHLLQEGYDCVFGSRFVRGGAVIDYPRHKLVVNRLANLFIQVLFGLAYNDTTNAFKAYRREVIEGIHPILSHHFNLTVELPLKSIVRGYSYVTTPISWRNRKAGVSKLKIKEMGSRYLFIVLYVLLERWLSRGDYRRQAATAATTPTPAEAVPSGKQNP</sequence>
<dbReference type="Proteomes" id="UP001056708">
    <property type="component" value="Chromosome"/>
</dbReference>